<evidence type="ECO:0000313" key="2">
    <source>
        <dbReference type="Proteomes" id="UP000076486"/>
    </source>
</evidence>
<protein>
    <recommendedName>
        <fullName evidence="3">Terminase small subunit</fullName>
    </recommendedName>
</protein>
<comment type="caution">
    <text evidence="1">The sequence shown here is derived from an EMBL/GenBank/DDBJ whole genome shotgun (WGS) entry which is preliminary data.</text>
</comment>
<gene>
    <name evidence="1" type="ORF">N473_15690</name>
</gene>
<sequence length="172" mass="19006">MATQKEVAAYFSVEDRTIRNWSKITGFPASKGRGGYCIQSISKWLASIAMAKMGNAAPCPADTNEEEKQLEIAEKRNKVRKGEIDISNREFDLAVKRKEYAPISIITRTLEQVSVAIATNLDALLPRLKKAQPDISQDALEEIKKVIATSRNEVARIEPDKSRILGGDQGSS</sequence>
<accession>A0A167L7P1</accession>
<dbReference type="SUPFAM" id="SSF46955">
    <property type="entry name" value="Putative DNA-binding domain"/>
    <property type="match status" value="1"/>
</dbReference>
<evidence type="ECO:0000313" key="1">
    <source>
        <dbReference type="EMBL" id="KZN64042.1"/>
    </source>
</evidence>
<dbReference type="Proteomes" id="UP000076486">
    <property type="component" value="Unassembled WGS sequence"/>
</dbReference>
<evidence type="ECO:0008006" key="3">
    <source>
        <dbReference type="Google" id="ProtNLM"/>
    </source>
</evidence>
<organism evidence="1 2">
    <name type="scientific">Pseudoalteromonas luteoviolacea CPMOR-1</name>
    <dbReference type="NCBI Taxonomy" id="1365248"/>
    <lineage>
        <taxon>Bacteria</taxon>
        <taxon>Pseudomonadati</taxon>
        <taxon>Pseudomonadota</taxon>
        <taxon>Gammaproteobacteria</taxon>
        <taxon>Alteromonadales</taxon>
        <taxon>Pseudoalteromonadaceae</taxon>
        <taxon>Pseudoalteromonas</taxon>
    </lineage>
</organism>
<dbReference type="InterPro" id="IPR009061">
    <property type="entry name" value="DNA-bd_dom_put_sf"/>
</dbReference>
<reference evidence="1 2" key="1">
    <citation type="submission" date="2013-07" db="EMBL/GenBank/DDBJ databases">
        <title>Comparative Genomic and Metabolomic Analysis of Twelve Strains of Pseudoalteromonas luteoviolacea.</title>
        <authorList>
            <person name="Vynne N.G."/>
            <person name="Mansson M."/>
            <person name="Gram L."/>
        </authorList>
    </citation>
    <scope>NUCLEOTIDE SEQUENCE [LARGE SCALE GENOMIC DNA]</scope>
    <source>
        <strain evidence="1 2">CPMOR-1</strain>
    </source>
</reference>
<name>A0A167L7P1_9GAMM</name>
<dbReference type="EMBL" id="AUYC01000024">
    <property type="protein sequence ID" value="KZN64042.1"/>
    <property type="molecule type" value="Genomic_DNA"/>
</dbReference>
<dbReference type="RefSeq" id="WP_063367754.1">
    <property type="nucleotide sequence ID" value="NZ_AUYC01000024.1"/>
</dbReference>
<proteinExistence type="predicted"/>
<dbReference type="AlphaFoldDB" id="A0A167L7P1"/>